<reference evidence="2 3" key="1">
    <citation type="submission" date="2013-03" db="EMBL/GenBank/DDBJ databases">
        <authorList>
            <person name="Warren W."/>
            <person name="Wilson R.K."/>
        </authorList>
    </citation>
    <scope>NUCLEOTIDE SEQUENCE</scope>
</reference>
<dbReference type="PANTHER" id="PTHR12138:SF75">
    <property type="entry name" value="SECRETED PROTEIN"/>
    <property type="match status" value="1"/>
</dbReference>
<evidence type="ECO:0000256" key="1">
    <source>
        <dbReference type="SAM" id="MobiDB-lite"/>
    </source>
</evidence>
<sequence>MIHPPWPPKVGGPLGVEDQNGQYSETPSQKNLFFFFLRQSLPPSPRLECSGTILAHCKLCLPGSRHSPASVSRVAGTTGARHHAQLTFCIFSRRGFTVLARMVWIS</sequence>
<proteinExistence type="predicted"/>
<feature type="compositionally biased region" description="Pro residues" evidence="1">
    <location>
        <begin position="1"/>
        <end position="10"/>
    </location>
</feature>
<organism evidence="2 3">
    <name type="scientific">Macaca fascicularis</name>
    <name type="common">Crab-eating macaque</name>
    <name type="synonym">Cynomolgus monkey</name>
    <dbReference type="NCBI Taxonomy" id="9541"/>
    <lineage>
        <taxon>Eukaryota</taxon>
        <taxon>Metazoa</taxon>
        <taxon>Chordata</taxon>
        <taxon>Craniata</taxon>
        <taxon>Vertebrata</taxon>
        <taxon>Euteleostomi</taxon>
        <taxon>Mammalia</taxon>
        <taxon>Eutheria</taxon>
        <taxon>Euarchontoglires</taxon>
        <taxon>Primates</taxon>
        <taxon>Haplorrhini</taxon>
        <taxon>Catarrhini</taxon>
        <taxon>Cercopithecidae</taxon>
        <taxon>Cercopithecinae</taxon>
        <taxon>Macaca</taxon>
    </lineage>
</organism>
<accession>A0A7N9IEU0</accession>
<protein>
    <submittedName>
        <fullName evidence="2">Uncharacterized protein</fullName>
    </submittedName>
</protein>
<keyword evidence="3" id="KW-1185">Reference proteome</keyword>
<reference evidence="2" key="3">
    <citation type="submission" date="2025-09" db="UniProtKB">
        <authorList>
            <consortium name="Ensembl"/>
        </authorList>
    </citation>
    <scope>IDENTIFICATION</scope>
</reference>
<dbReference type="AlphaFoldDB" id="A0A7N9IEU0"/>
<feature type="region of interest" description="Disordered" evidence="1">
    <location>
        <begin position="1"/>
        <end position="25"/>
    </location>
</feature>
<dbReference type="Ensembl" id="ENSMFAT00000093775.1">
    <property type="protein sequence ID" value="ENSMFAP00000057724.1"/>
    <property type="gene ID" value="ENSMFAG00000064844.1"/>
</dbReference>
<dbReference type="GeneTree" id="ENSGT00940000163505"/>
<evidence type="ECO:0000313" key="2">
    <source>
        <dbReference type="Ensembl" id="ENSMFAP00000057724.1"/>
    </source>
</evidence>
<reference evidence="2" key="2">
    <citation type="submission" date="2025-08" db="UniProtKB">
        <authorList>
            <consortium name="Ensembl"/>
        </authorList>
    </citation>
    <scope>IDENTIFICATION</scope>
</reference>
<dbReference type="Proteomes" id="UP000233100">
    <property type="component" value="Chromosome 7"/>
</dbReference>
<evidence type="ECO:0000313" key="3">
    <source>
        <dbReference type="Proteomes" id="UP000233100"/>
    </source>
</evidence>
<dbReference type="PANTHER" id="PTHR12138">
    <property type="entry name" value="PRIMATE-EXPANDED PROTEIN FAMILY"/>
    <property type="match status" value="1"/>
</dbReference>
<name>A0A7N9IEU0_MACFA</name>